<dbReference type="PANTHER" id="PTHR30307">
    <property type="entry name" value="S-ADENOSYLMETHIONINE:TRNA RIBOSYLTRANSFERASE-ISOMERASE"/>
    <property type="match status" value="1"/>
</dbReference>
<dbReference type="GO" id="GO:0008616">
    <property type="term" value="P:tRNA queuosine(34) biosynthetic process"/>
    <property type="evidence" value="ECO:0007669"/>
    <property type="project" value="UniProtKB-KW"/>
</dbReference>
<accession>A0A382FR72</accession>
<dbReference type="InterPro" id="IPR036100">
    <property type="entry name" value="QueA_sf"/>
</dbReference>
<evidence type="ECO:0000256" key="2">
    <source>
        <dbReference type="ARBA" id="ARBA00022679"/>
    </source>
</evidence>
<keyword evidence="3" id="KW-0949">S-adenosyl-L-methionine</keyword>
<dbReference type="GO" id="GO:0051075">
    <property type="term" value="F:S-adenosylmethionine:tRNA ribosyltransferase-isomerase activity"/>
    <property type="evidence" value="ECO:0007669"/>
    <property type="project" value="TreeGrafter"/>
</dbReference>
<dbReference type="Gene3D" id="2.40.10.240">
    <property type="entry name" value="QueA-like"/>
    <property type="match status" value="1"/>
</dbReference>
<proteinExistence type="predicted"/>
<organism evidence="5">
    <name type="scientific">marine metagenome</name>
    <dbReference type="NCBI Taxonomy" id="408172"/>
    <lineage>
        <taxon>unclassified sequences</taxon>
        <taxon>metagenomes</taxon>
        <taxon>ecological metagenomes</taxon>
    </lineage>
</organism>
<dbReference type="SUPFAM" id="SSF111337">
    <property type="entry name" value="QueA-like"/>
    <property type="match status" value="1"/>
</dbReference>
<dbReference type="Pfam" id="PF02547">
    <property type="entry name" value="Queuosine_synth"/>
    <property type="match status" value="1"/>
</dbReference>
<dbReference type="AlphaFoldDB" id="A0A382FR72"/>
<gene>
    <name evidence="5" type="ORF">METZ01_LOCUS217929</name>
</gene>
<evidence type="ECO:0000313" key="5">
    <source>
        <dbReference type="EMBL" id="SVB65075.1"/>
    </source>
</evidence>
<name>A0A382FR72_9ZZZZ</name>
<sequence length="85" mass="9578">MDLSEFDFHLPDELIAQEAEPIRDAARLMSLGRVTGEIEHRRVCDVADLLKRDDLIVVNDTRVIPARLLGRRDPSGGAVEWLLLS</sequence>
<dbReference type="InterPro" id="IPR042119">
    <property type="entry name" value="QueA_dom2"/>
</dbReference>
<feature type="non-terminal residue" evidence="5">
    <location>
        <position position="85"/>
    </location>
</feature>
<dbReference type="InterPro" id="IPR042118">
    <property type="entry name" value="QueA_dom1"/>
</dbReference>
<dbReference type="EMBL" id="UINC01051206">
    <property type="protein sequence ID" value="SVB65075.1"/>
    <property type="molecule type" value="Genomic_DNA"/>
</dbReference>
<reference evidence="5" key="1">
    <citation type="submission" date="2018-05" db="EMBL/GenBank/DDBJ databases">
        <authorList>
            <person name="Lanie J.A."/>
            <person name="Ng W.-L."/>
            <person name="Kazmierczak K.M."/>
            <person name="Andrzejewski T.M."/>
            <person name="Davidsen T.M."/>
            <person name="Wayne K.J."/>
            <person name="Tettelin H."/>
            <person name="Glass J.I."/>
            <person name="Rusch D."/>
            <person name="Podicherti R."/>
            <person name="Tsui H.-C.T."/>
            <person name="Winkler M.E."/>
        </authorList>
    </citation>
    <scope>NUCLEOTIDE SEQUENCE</scope>
</reference>
<evidence type="ECO:0000256" key="3">
    <source>
        <dbReference type="ARBA" id="ARBA00022691"/>
    </source>
</evidence>
<keyword evidence="1" id="KW-0963">Cytoplasm</keyword>
<protein>
    <recommendedName>
        <fullName evidence="6">tRNA preQ1(34) S-adenosylmethionine ribosyltransferase-isomerase QueA</fullName>
    </recommendedName>
</protein>
<dbReference type="Gene3D" id="3.40.1780.10">
    <property type="entry name" value="QueA-like"/>
    <property type="match status" value="1"/>
</dbReference>
<evidence type="ECO:0000256" key="1">
    <source>
        <dbReference type="ARBA" id="ARBA00022490"/>
    </source>
</evidence>
<dbReference type="PANTHER" id="PTHR30307:SF0">
    <property type="entry name" value="S-ADENOSYLMETHIONINE:TRNA RIBOSYLTRANSFERASE-ISOMERASE"/>
    <property type="match status" value="1"/>
</dbReference>
<keyword evidence="2" id="KW-0808">Transferase</keyword>
<evidence type="ECO:0000256" key="4">
    <source>
        <dbReference type="ARBA" id="ARBA00022785"/>
    </source>
</evidence>
<evidence type="ECO:0008006" key="6">
    <source>
        <dbReference type="Google" id="ProtNLM"/>
    </source>
</evidence>
<dbReference type="InterPro" id="IPR003699">
    <property type="entry name" value="QueA"/>
</dbReference>
<keyword evidence="4" id="KW-0671">Queuosine biosynthesis</keyword>